<dbReference type="OrthoDB" id="5590282at2759"/>
<dbReference type="Proteomes" id="UP000653305">
    <property type="component" value="Unassembled WGS sequence"/>
</dbReference>
<name>A0A830CAZ0_9LAMI</name>
<reference evidence="3" key="1">
    <citation type="submission" date="2020-07" db="EMBL/GenBank/DDBJ databases">
        <title>Ethylene signaling mediates host invasion by parasitic plants.</title>
        <authorList>
            <person name="Yoshida S."/>
        </authorList>
    </citation>
    <scope>NUCLEOTIDE SEQUENCE</scope>
    <source>
        <strain evidence="3">Okayama</strain>
    </source>
</reference>
<feature type="signal peptide" evidence="1">
    <location>
        <begin position="1"/>
        <end position="23"/>
    </location>
</feature>
<dbReference type="InterPro" id="IPR036915">
    <property type="entry name" value="Cyclin-like_sf"/>
</dbReference>
<evidence type="ECO:0000313" key="4">
    <source>
        <dbReference type="Proteomes" id="UP000653305"/>
    </source>
</evidence>
<dbReference type="InterPro" id="IPR004367">
    <property type="entry name" value="Cyclin_C-dom"/>
</dbReference>
<feature type="domain" description="Cyclin C-terminal" evidence="2">
    <location>
        <begin position="34"/>
        <end position="82"/>
    </location>
</feature>
<evidence type="ECO:0000259" key="2">
    <source>
        <dbReference type="Pfam" id="PF02984"/>
    </source>
</evidence>
<evidence type="ECO:0000313" key="3">
    <source>
        <dbReference type="EMBL" id="GFP96780.1"/>
    </source>
</evidence>
<dbReference type="Gene3D" id="1.10.472.10">
    <property type="entry name" value="Cyclin-like"/>
    <property type="match status" value="1"/>
</dbReference>
<keyword evidence="4" id="KW-1185">Reference proteome</keyword>
<dbReference type="SUPFAM" id="SSF47954">
    <property type="entry name" value="Cyclin-like"/>
    <property type="match status" value="1"/>
</dbReference>
<keyword evidence="1" id="KW-0732">Signal</keyword>
<comment type="caution">
    <text evidence="3">The sequence shown here is derived from an EMBL/GenBank/DDBJ whole genome shotgun (WGS) entry which is preliminary data.</text>
</comment>
<protein>
    <submittedName>
        <fullName evidence="3">G2/mitotic-specific cyclin-2</fullName>
    </submittedName>
</protein>
<gene>
    <name evidence="3" type="ORF">PHJA_001822100</name>
</gene>
<dbReference type="AlphaFoldDB" id="A0A830CAZ0"/>
<organism evidence="3 4">
    <name type="scientific">Phtheirospermum japonicum</name>
    <dbReference type="NCBI Taxonomy" id="374723"/>
    <lineage>
        <taxon>Eukaryota</taxon>
        <taxon>Viridiplantae</taxon>
        <taxon>Streptophyta</taxon>
        <taxon>Embryophyta</taxon>
        <taxon>Tracheophyta</taxon>
        <taxon>Spermatophyta</taxon>
        <taxon>Magnoliopsida</taxon>
        <taxon>eudicotyledons</taxon>
        <taxon>Gunneridae</taxon>
        <taxon>Pentapetalae</taxon>
        <taxon>asterids</taxon>
        <taxon>lamiids</taxon>
        <taxon>Lamiales</taxon>
        <taxon>Orobanchaceae</taxon>
        <taxon>Orobanchaceae incertae sedis</taxon>
        <taxon>Phtheirospermum</taxon>
    </lineage>
</organism>
<dbReference type="EMBL" id="BMAC01000456">
    <property type="protein sequence ID" value="GFP96780.1"/>
    <property type="molecule type" value="Genomic_DNA"/>
</dbReference>
<evidence type="ECO:0000256" key="1">
    <source>
        <dbReference type="SAM" id="SignalP"/>
    </source>
</evidence>
<feature type="chain" id="PRO_5032427872" evidence="1">
    <location>
        <begin position="24"/>
        <end position="93"/>
    </location>
</feature>
<proteinExistence type="predicted"/>
<accession>A0A830CAZ0</accession>
<dbReference type="Pfam" id="PF02984">
    <property type="entry name" value="Cyclin_C"/>
    <property type="match status" value="1"/>
</dbReference>
<sequence length="93" mass="10868">MKWFDFCLHCYQLLPFLLHNVLSVGLRNGSKINERHTNYTQKGLLECAKLMVNFHEKAGCEKLISVHNKYNTLKYGYATSIKHALIRFTYSIT</sequence>